<dbReference type="EMBL" id="SGPL01000195">
    <property type="protein sequence ID" value="THH15709.1"/>
    <property type="molecule type" value="Genomic_DNA"/>
</dbReference>
<evidence type="ECO:0000313" key="2">
    <source>
        <dbReference type="Proteomes" id="UP000310158"/>
    </source>
</evidence>
<sequence>MIILPHYPSDPLDSEKFSSLSPVLPAQSKMDTVELEQVRTNLNAMAIRLSEKDGELEKLGEELIHLQSHYQCFSS</sequence>
<dbReference type="AlphaFoldDB" id="A0A4S4LTF3"/>
<accession>A0A4S4LTF3</accession>
<evidence type="ECO:0000313" key="1">
    <source>
        <dbReference type="EMBL" id="THH15709.1"/>
    </source>
</evidence>
<protein>
    <submittedName>
        <fullName evidence="1">Uncharacterized protein</fullName>
    </submittedName>
</protein>
<reference evidence="1 2" key="1">
    <citation type="submission" date="2019-02" db="EMBL/GenBank/DDBJ databases">
        <title>Genome sequencing of the rare red list fungi Bondarzewia mesenterica.</title>
        <authorList>
            <person name="Buettner E."/>
            <person name="Kellner H."/>
        </authorList>
    </citation>
    <scope>NUCLEOTIDE SEQUENCE [LARGE SCALE GENOMIC DNA]</scope>
    <source>
        <strain evidence="1 2">DSM 108281</strain>
    </source>
</reference>
<organism evidence="1 2">
    <name type="scientific">Bondarzewia mesenterica</name>
    <dbReference type="NCBI Taxonomy" id="1095465"/>
    <lineage>
        <taxon>Eukaryota</taxon>
        <taxon>Fungi</taxon>
        <taxon>Dikarya</taxon>
        <taxon>Basidiomycota</taxon>
        <taxon>Agaricomycotina</taxon>
        <taxon>Agaricomycetes</taxon>
        <taxon>Russulales</taxon>
        <taxon>Bondarzewiaceae</taxon>
        <taxon>Bondarzewia</taxon>
    </lineage>
</organism>
<proteinExistence type="predicted"/>
<keyword evidence="2" id="KW-1185">Reference proteome</keyword>
<gene>
    <name evidence="1" type="ORF">EW146_g4799</name>
</gene>
<comment type="caution">
    <text evidence="1">The sequence shown here is derived from an EMBL/GenBank/DDBJ whole genome shotgun (WGS) entry which is preliminary data.</text>
</comment>
<dbReference type="Proteomes" id="UP000310158">
    <property type="component" value="Unassembled WGS sequence"/>
</dbReference>
<name>A0A4S4LTF3_9AGAM</name>